<dbReference type="GO" id="GO:0005737">
    <property type="term" value="C:cytoplasm"/>
    <property type="evidence" value="ECO:0007669"/>
    <property type="project" value="UniProtKB-SubCell"/>
</dbReference>
<dbReference type="Pfam" id="PF22544">
    <property type="entry name" value="HYDIN_VesB_CFA65-like_Ig"/>
    <property type="match status" value="1"/>
</dbReference>
<organism evidence="8 9">
    <name type="scientific">Alloprevotella rava</name>
    <dbReference type="NCBI Taxonomy" id="671218"/>
    <lineage>
        <taxon>Bacteria</taxon>
        <taxon>Pseudomonadati</taxon>
        <taxon>Bacteroidota</taxon>
        <taxon>Bacteroidia</taxon>
        <taxon>Bacteroidales</taxon>
        <taxon>Prevotellaceae</taxon>
        <taxon>Alloprevotella</taxon>
    </lineage>
</organism>
<evidence type="ECO:0000256" key="1">
    <source>
        <dbReference type="ARBA" id="ARBA00004138"/>
    </source>
</evidence>
<sequence length="354" mass="39494">MRKYIFLSLAAALFSLGMQAQPRISFSETQHDFGQIMWRNPAQTIFRVRNTGNQPLEIKAVEPDCGCTLVSWDQSSIAPGAEGKIIAKYDAELLGHFYKGIAVYTNIGENPYYINLVGHVVIPSEGKAENFPVHLGDKWLSTENVEFDDVRRGDRPERTVEVFNAGKKPMTLGLMHLPQYLDADIQPSVLHPGRKAKIKLTLKSDAIMNMGLTQASVYLSTYTGERINRNNEINVSVTLLPDNNYSEPTLKYAPIAHLDTTSVDLGSLGTKKRLRTQLCLTNEGKTPLVVSTLQVYNAGISVSLDRRQIKPGEKAKMKIIVNNSTLQFKGRRRILLITNDPKTPKLAIDVNVKK</sequence>
<feature type="signal peptide" evidence="6">
    <location>
        <begin position="1"/>
        <end position="20"/>
    </location>
</feature>
<dbReference type="PANTHER" id="PTHR37833:SF1">
    <property type="entry name" value="SIGNAL PEPTIDE PROTEIN"/>
    <property type="match status" value="1"/>
</dbReference>
<keyword evidence="5" id="KW-0966">Cell projection</keyword>
<dbReference type="Pfam" id="PF07610">
    <property type="entry name" value="DUF1573"/>
    <property type="match status" value="1"/>
</dbReference>
<evidence type="ECO:0000313" key="8">
    <source>
        <dbReference type="EMBL" id="MBB3701885.1"/>
    </source>
</evidence>
<protein>
    <recommendedName>
        <fullName evidence="7">HYDIN/VesB/CFA65-like Ig-like domain-containing protein</fullName>
    </recommendedName>
</protein>
<proteinExistence type="predicted"/>
<evidence type="ECO:0000256" key="6">
    <source>
        <dbReference type="SAM" id="SignalP"/>
    </source>
</evidence>
<keyword evidence="4" id="KW-0969">Cilium</keyword>
<name>A0A7W5XX77_9BACT</name>
<dbReference type="RefSeq" id="WP_183694067.1">
    <property type="nucleotide sequence ID" value="NZ_JACICA010000001.1"/>
</dbReference>
<dbReference type="Proteomes" id="UP000541425">
    <property type="component" value="Unassembled WGS sequence"/>
</dbReference>
<dbReference type="InterPro" id="IPR013783">
    <property type="entry name" value="Ig-like_fold"/>
</dbReference>
<keyword evidence="3" id="KW-0963">Cytoplasm</keyword>
<dbReference type="InterPro" id="IPR011467">
    <property type="entry name" value="DUF1573"/>
</dbReference>
<gene>
    <name evidence="8" type="ORF">FHS60_000327</name>
</gene>
<comment type="caution">
    <text evidence="8">The sequence shown here is derived from an EMBL/GenBank/DDBJ whole genome shotgun (WGS) entry which is preliminary data.</text>
</comment>
<reference evidence="8 9" key="1">
    <citation type="submission" date="2020-08" db="EMBL/GenBank/DDBJ databases">
        <title>Genomic Encyclopedia of Type Strains, Phase IV (KMG-IV): sequencing the most valuable type-strain genomes for metagenomic binning, comparative biology and taxonomic classification.</title>
        <authorList>
            <person name="Goeker M."/>
        </authorList>
    </citation>
    <scope>NUCLEOTIDE SEQUENCE [LARGE SCALE GENOMIC DNA]</scope>
    <source>
        <strain evidence="8 9">DSM 22548</strain>
    </source>
</reference>
<evidence type="ECO:0000259" key="7">
    <source>
        <dbReference type="Pfam" id="PF22544"/>
    </source>
</evidence>
<evidence type="ECO:0000256" key="4">
    <source>
        <dbReference type="ARBA" id="ARBA00023069"/>
    </source>
</evidence>
<evidence type="ECO:0000313" key="9">
    <source>
        <dbReference type="Proteomes" id="UP000541425"/>
    </source>
</evidence>
<evidence type="ECO:0000256" key="5">
    <source>
        <dbReference type="ARBA" id="ARBA00023273"/>
    </source>
</evidence>
<dbReference type="EMBL" id="JACICA010000001">
    <property type="protein sequence ID" value="MBB3701885.1"/>
    <property type="molecule type" value="Genomic_DNA"/>
</dbReference>
<dbReference type="AlphaFoldDB" id="A0A7W5XX77"/>
<feature type="chain" id="PRO_5031280748" description="HYDIN/VesB/CFA65-like Ig-like domain-containing protein" evidence="6">
    <location>
        <begin position="21"/>
        <end position="354"/>
    </location>
</feature>
<evidence type="ECO:0000256" key="2">
    <source>
        <dbReference type="ARBA" id="ARBA00004496"/>
    </source>
</evidence>
<feature type="domain" description="HYDIN/VesB/CFA65-like Ig-like" evidence="7">
    <location>
        <begin position="254"/>
        <end position="348"/>
    </location>
</feature>
<comment type="subcellular location">
    <subcellularLocation>
        <location evidence="1">Cell projection</location>
        <location evidence="1">Cilium</location>
    </subcellularLocation>
    <subcellularLocation>
        <location evidence="2">Cytoplasm</location>
    </subcellularLocation>
</comment>
<keyword evidence="6" id="KW-0732">Signal</keyword>
<evidence type="ECO:0000256" key="3">
    <source>
        <dbReference type="ARBA" id="ARBA00022490"/>
    </source>
</evidence>
<accession>A0A7W5XX77</accession>
<dbReference type="PANTHER" id="PTHR37833">
    <property type="entry name" value="LIPOPROTEIN-RELATED"/>
    <property type="match status" value="1"/>
</dbReference>
<dbReference type="Gene3D" id="2.60.40.10">
    <property type="entry name" value="Immunoglobulins"/>
    <property type="match status" value="3"/>
</dbReference>
<dbReference type="InterPro" id="IPR053879">
    <property type="entry name" value="HYDIN_VesB_CFA65-like_Ig"/>
</dbReference>